<feature type="region of interest" description="Disordered" evidence="1">
    <location>
        <begin position="1"/>
        <end position="24"/>
    </location>
</feature>
<dbReference type="PANTHER" id="PTHR35563">
    <property type="entry name" value="BARREL METAL-DEPENDENT HYDROLASE, PUTATIVE (AFU_ORTHOLOGUE AFUA_1G16240)-RELATED"/>
    <property type="match status" value="1"/>
</dbReference>
<gene>
    <name evidence="3" type="ORF">DW352_13205</name>
</gene>
<protein>
    <submittedName>
        <fullName evidence="3">Amidohydrolase</fullName>
    </submittedName>
</protein>
<feature type="domain" description="Amidohydrolase-related" evidence="2">
    <location>
        <begin position="29"/>
        <end position="293"/>
    </location>
</feature>
<proteinExistence type="predicted"/>
<evidence type="ECO:0000313" key="3">
    <source>
        <dbReference type="EMBL" id="AXK81380.1"/>
    </source>
</evidence>
<accession>A0A345ZWT3</accession>
<dbReference type="KEGG" id="ptaw:DW352_13205"/>
<dbReference type="Gene3D" id="3.20.20.140">
    <property type="entry name" value="Metal-dependent hydrolases"/>
    <property type="match status" value="1"/>
</dbReference>
<dbReference type="InterPro" id="IPR032466">
    <property type="entry name" value="Metal_Hydrolase"/>
</dbReference>
<dbReference type="RefSeq" id="WP_115691759.1">
    <property type="nucleotide sequence ID" value="NZ_CP031417.1"/>
</dbReference>
<organism evidence="3 4">
    <name type="scientific">Pseudolabrys taiwanensis</name>
    <dbReference type="NCBI Taxonomy" id="331696"/>
    <lineage>
        <taxon>Bacteria</taxon>
        <taxon>Pseudomonadati</taxon>
        <taxon>Pseudomonadota</taxon>
        <taxon>Alphaproteobacteria</taxon>
        <taxon>Hyphomicrobiales</taxon>
        <taxon>Xanthobacteraceae</taxon>
        <taxon>Pseudolabrys</taxon>
    </lineage>
</organism>
<keyword evidence="3" id="KW-0378">Hydrolase</keyword>
<evidence type="ECO:0000259" key="2">
    <source>
        <dbReference type="Pfam" id="PF04909"/>
    </source>
</evidence>
<evidence type="ECO:0000313" key="4">
    <source>
        <dbReference type="Proteomes" id="UP000254889"/>
    </source>
</evidence>
<name>A0A345ZWT3_9HYPH</name>
<keyword evidence="4" id="KW-1185">Reference proteome</keyword>
<dbReference type="GO" id="GO:0016787">
    <property type="term" value="F:hydrolase activity"/>
    <property type="evidence" value="ECO:0007669"/>
    <property type="project" value="UniProtKB-KW"/>
</dbReference>
<dbReference type="Proteomes" id="UP000254889">
    <property type="component" value="Chromosome"/>
</dbReference>
<dbReference type="SUPFAM" id="SSF51556">
    <property type="entry name" value="Metallo-dependent hydrolases"/>
    <property type="match status" value="1"/>
</dbReference>
<dbReference type="InterPro" id="IPR006680">
    <property type="entry name" value="Amidohydro-rel"/>
</dbReference>
<dbReference type="OrthoDB" id="9787654at2"/>
<evidence type="ECO:0000256" key="1">
    <source>
        <dbReference type="SAM" id="MobiDB-lite"/>
    </source>
</evidence>
<dbReference type="EMBL" id="CP031417">
    <property type="protein sequence ID" value="AXK81380.1"/>
    <property type="molecule type" value="Genomic_DNA"/>
</dbReference>
<dbReference type="PANTHER" id="PTHR35563:SF2">
    <property type="entry name" value="BARREL METAL-DEPENDENT HYDROLASE, PUTATIVE (AFU_ORTHOLOGUE AFUA_1G16240)-RELATED"/>
    <property type="match status" value="1"/>
</dbReference>
<dbReference type="InterPro" id="IPR052358">
    <property type="entry name" value="Aro_Compnd_Degr_Hydrolases"/>
</dbReference>
<dbReference type="AlphaFoldDB" id="A0A345ZWT3"/>
<reference evidence="3 4" key="1">
    <citation type="submission" date="2018-07" db="EMBL/GenBank/DDBJ databases">
        <authorList>
            <person name="Quirk P.G."/>
            <person name="Krulwich T.A."/>
        </authorList>
    </citation>
    <scope>NUCLEOTIDE SEQUENCE [LARGE SCALE GENOMIC DNA]</scope>
    <source>
        <strain evidence="3 4">CC-BB4</strain>
    </source>
</reference>
<sequence length="294" mass="32423">MIATSQAPASPSHDRNPKKPRFIPPPHACDSHFHVFGPQAIFPFAENRTSTPHDAPKAELFALHKLLGFERGVFVQSAFHGSDHAVVLDLIAAAPGRYRGVALLQPTTPQAEIERLDAGGICGVRFHFFSHLGKPMPYDDIRAIIAKVAPLGWHIAIHVGGEGVLEQYDFITSIDAPVVIDHIGRIDIAEGLDGKAFTALKRLLDRDNVWVKLSGTDRITKHQPYPYADAIAFPRALAQHAPERVVWGSDWPHPNHFAVPNDGELVDLIAEIAPDETTRHKMLVENPARLFGFE</sequence>
<dbReference type="Pfam" id="PF04909">
    <property type="entry name" value="Amidohydro_2"/>
    <property type="match status" value="1"/>
</dbReference>